<gene>
    <name evidence="11" type="ORF">RHS01_01155</name>
</gene>
<dbReference type="InterPro" id="IPR050121">
    <property type="entry name" value="Cytochrome_P450_monoxygenase"/>
</dbReference>
<comment type="caution">
    <text evidence="11">The sequence shown here is derived from an EMBL/GenBank/DDBJ whole genome shotgun (WGS) entry which is preliminary data.</text>
</comment>
<dbReference type="PANTHER" id="PTHR24305:SF166">
    <property type="entry name" value="CYTOCHROME P450 12A4, MITOCHONDRIAL-RELATED"/>
    <property type="match status" value="1"/>
</dbReference>
<evidence type="ECO:0000256" key="2">
    <source>
        <dbReference type="ARBA" id="ARBA00005179"/>
    </source>
</evidence>
<evidence type="ECO:0000256" key="7">
    <source>
        <dbReference type="ARBA" id="ARBA00023004"/>
    </source>
</evidence>
<keyword evidence="5 9" id="KW-0479">Metal-binding</keyword>
<dbReference type="Proteomes" id="UP000614334">
    <property type="component" value="Unassembled WGS sequence"/>
</dbReference>
<organism evidence="11 12">
    <name type="scientific">Rhizoctonia solani</name>
    <dbReference type="NCBI Taxonomy" id="456999"/>
    <lineage>
        <taxon>Eukaryota</taxon>
        <taxon>Fungi</taxon>
        <taxon>Dikarya</taxon>
        <taxon>Basidiomycota</taxon>
        <taxon>Agaricomycotina</taxon>
        <taxon>Agaricomycetes</taxon>
        <taxon>Cantharellales</taxon>
        <taxon>Ceratobasidiaceae</taxon>
        <taxon>Rhizoctonia</taxon>
    </lineage>
</organism>
<evidence type="ECO:0000256" key="1">
    <source>
        <dbReference type="ARBA" id="ARBA00001971"/>
    </source>
</evidence>
<comment type="pathway">
    <text evidence="2">Secondary metabolite biosynthesis.</text>
</comment>
<dbReference type="SUPFAM" id="SSF48264">
    <property type="entry name" value="Cytochrome P450"/>
    <property type="match status" value="1"/>
</dbReference>
<dbReference type="EMBL" id="JACYCF010000001">
    <property type="protein sequence ID" value="KAF8761426.1"/>
    <property type="molecule type" value="Genomic_DNA"/>
</dbReference>
<accession>A0A8H7IM36</accession>
<keyword evidence="7 9" id="KW-0408">Iron</keyword>
<sequence>MEMLPKTAFSAVLSAAALYGFVRYLQMLHVGRKYGAHQHIVVSEETLLRLLLPDGVDIPGVVYGGDRTLRAKYSEFLRARKDAYIQVAMTNLRPNVYIADPQAIKIITTQKHIYVKDVEYLDRFVGCYGQSLLMAEGEVWRRHRKQTQRAFNEVNLFLFITYQISEIASQKNIRLVWSETEDIMRRLFRIWDRRGCKEVHIDNVSDVTETLGLLVISMAGFGRRISWDPVDDKIPQGHQMSFSNAVRTVSRNLIGRALIPTWAKNLTKTTRDITTAFSEFGQYLTDMVALGQKSSEVTGDQSQDMHEPKLAPDSLINLLLSANCENTWDGGKGLDDKEVAGNIFLFLFAGHESTAHAISFCLGLLALYPEVQQEVYAQIEEVVRSHGGLHYSNLKDIHLVECVFWESLRLYPVVSDLVCVSLSNIIQVSFKTSHVARIATQDSVVSVARNGPGADENTRENFFIPKGSNIWLSLTAVHYNPTYWAEPEKFRPKRFMEPHNKDAFLAFSTGMRSCIGRRFAEVEGTVALALLLERYEIKIDEEKFPAIPGESALVSFWHHT</sequence>
<evidence type="ECO:0000313" key="11">
    <source>
        <dbReference type="EMBL" id="KAF8761426.1"/>
    </source>
</evidence>
<feature type="binding site" description="axial binding residue" evidence="9">
    <location>
        <position position="514"/>
    </location>
    <ligand>
        <name>heme</name>
        <dbReference type="ChEBI" id="CHEBI:30413"/>
    </ligand>
    <ligandPart>
        <name>Fe</name>
        <dbReference type="ChEBI" id="CHEBI:18248"/>
    </ligandPart>
</feature>
<reference evidence="11" key="1">
    <citation type="submission" date="2020-09" db="EMBL/GenBank/DDBJ databases">
        <title>Comparative genome analyses of four rice-infecting Rhizoctonia solani isolates reveal extensive enrichment of homogalacturonan modification genes.</title>
        <authorList>
            <person name="Lee D.-Y."/>
            <person name="Jeon J."/>
            <person name="Kim K.-T."/>
            <person name="Cheong K."/>
            <person name="Song H."/>
            <person name="Choi G."/>
            <person name="Ko J."/>
            <person name="Opiyo S.O."/>
            <person name="Zuo S."/>
            <person name="Madhav S."/>
            <person name="Lee Y.-H."/>
            <person name="Wang G.-L."/>
        </authorList>
    </citation>
    <scope>NUCLEOTIDE SEQUENCE</scope>
    <source>
        <strain evidence="11">AG1-IA B2</strain>
    </source>
</reference>
<keyword evidence="4 9" id="KW-0349">Heme</keyword>
<evidence type="ECO:0000313" key="12">
    <source>
        <dbReference type="Proteomes" id="UP000614334"/>
    </source>
</evidence>
<dbReference type="PANTHER" id="PTHR24305">
    <property type="entry name" value="CYTOCHROME P450"/>
    <property type="match status" value="1"/>
</dbReference>
<dbReference type="InterPro" id="IPR002401">
    <property type="entry name" value="Cyt_P450_E_grp-I"/>
</dbReference>
<dbReference type="GO" id="GO:0020037">
    <property type="term" value="F:heme binding"/>
    <property type="evidence" value="ECO:0007669"/>
    <property type="project" value="InterPro"/>
</dbReference>
<evidence type="ECO:0000256" key="6">
    <source>
        <dbReference type="ARBA" id="ARBA00023002"/>
    </source>
</evidence>
<dbReference type="Pfam" id="PF00067">
    <property type="entry name" value="p450"/>
    <property type="match status" value="2"/>
</dbReference>
<comment type="similarity">
    <text evidence="3 10">Belongs to the cytochrome P450 family.</text>
</comment>
<evidence type="ECO:0000256" key="10">
    <source>
        <dbReference type="RuleBase" id="RU000461"/>
    </source>
</evidence>
<evidence type="ECO:0000256" key="3">
    <source>
        <dbReference type="ARBA" id="ARBA00010617"/>
    </source>
</evidence>
<evidence type="ECO:0000256" key="4">
    <source>
        <dbReference type="ARBA" id="ARBA00022617"/>
    </source>
</evidence>
<dbReference type="Gene3D" id="1.10.630.10">
    <property type="entry name" value="Cytochrome P450"/>
    <property type="match status" value="1"/>
</dbReference>
<dbReference type="InterPro" id="IPR001128">
    <property type="entry name" value="Cyt_P450"/>
</dbReference>
<evidence type="ECO:0000256" key="5">
    <source>
        <dbReference type="ARBA" id="ARBA00022723"/>
    </source>
</evidence>
<dbReference type="PROSITE" id="PS00086">
    <property type="entry name" value="CYTOCHROME_P450"/>
    <property type="match status" value="1"/>
</dbReference>
<dbReference type="InterPro" id="IPR036396">
    <property type="entry name" value="Cyt_P450_sf"/>
</dbReference>
<dbReference type="PRINTS" id="PR00385">
    <property type="entry name" value="P450"/>
</dbReference>
<evidence type="ECO:0000256" key="8">
    <source>
        <dbReference type="ARBA" id="ARBA00023033"/>
    </source>
</evidence>
<protein>
    <submittedName>
        <fullName evidence="11">Cytochrome P450</fullName>
    </submittedName>
</protein>
<dbReference type="GO" id="GO:0005506">
    <property type="term" value="F:iron ion binding"/>
    <property type="evidence" value="ECO:0007669"/>
    <property type="project" value="InterPro"/>
</dbReference>
<dbReference type="GO" id="GO:0016705">
    <property type="term" value="F:oxidoreductase activity, acting on paired donors, with incorporation or reduction of molecular oxygen"/>
    <property type="evidence" value="ECO:0007669"/>
    <property type="project" value="InterPro"/>
</dbReference>
<comment type="cofactor">
    <cofactor evidence="1 9">
        <name>heme</name>
        <dbReference type="ChEBI" id="CHEBI:30413"/>
    </cofactor>
</comment>
<dbReference type="PRINTS" id="PR00463">
    <property type="entry name" value="EP450I"/>
</dbReference>
<dbReference type="GO" id="GO:0004497">
    <property type="term" value="F:monooxygenase activity"/>
    <property type="evidence" value="ECO:0007669"/>
    <property type="project" value="UniProtKB-KW"/>
</dbReference>
<dbReference type="InterPro" id="IPR017972">
    <property type="entry name" value="Cyt_P450_CS"/>
</dbReference>
<keyword evidence="6 10" id="KW-0560">Oxidoreductase</keyword>
<proteinExistence type="inferred from homology"/>
<dbReference type="AlphaFoldDB" id="A0A8H7IM36"/>
<keyword evidence="8 10" id="KW-0503">Monooxygenase</keyword>
<evidence type="ECO:0000256" key="9">
    <source>
        <dbReference type="PIRSR" id="PIRSR602401-1"/>
    </source>
</evidence>
<name>A0A8H7IM36_9AGAM</name>